<proteinExistence type="inferred from homology"/>
<evidence type="ECO:0000256" key="7">
    <source>
        <dbReference type="ARBA" id="ARBA00022618"/>
    </source>
</evidence>
<evidence type="ECO:0000256" key="3">
    <source>
        <dbReference type="ARBA" id="ARBA00004629"/>
    </source>
</evidence>
<evidence type="ECO:0000256" key="19">
    <source>
        <dbReference type="SAM" id="MobiDB-lite"/>
    </source>
</evidence>
<evidence type="ECO:0000256" key="12">
    <source>
        <dbReference type="ARBA" id="ARBA00023054"/>
    </source>
</evidence>
<dbReference type="EMBL" id="KZ987818">
    <property type="protein sequence ID" value="RKP14568.1"/>
    <property type="molecule type" value="Genomic_DNA"/>
</dbReference>
<keyword evidence="10" id="KW-0159">Chromosome partition</keyword>
<feature type="region of interest" description="Disordered" evidence="19">
    <location>
        <begin position="152"/>
        <end position="227"/>
    </location>
</feature>
<evidence type="ECO:0000313" key="20">
    <source>
        <dbReference type="EMBL" id="RKP14568.1"/>
    </source>
</evidence>
<keyword evidence="7" id="KW-0132">Cell division</keyword>
<evidence type="ECO:0000313" key="21">
    <source>
        <dbReference type="Proteomes" id="UP000267251"/>
    </source>
</evidence>
<evidence type="ECO:0000256" key="2">
    <source>
        <dbReference type="ARBA" id="ARBA00004186"/>
    </source>
</evidence>
<evidence type="ECO:0000256" key="4">
    <source>
        <dbReference type="ARBA" id="ARBA00005366"/>
    </source>
</evidence>
<evidence type="ECO:0000256" key="15">
    <source>
        <dbReference type="ARBA" id="ARBA00023306"/>
    </source>
</evidence>
<name>A0A4P9Y673_9FUNG</name>
<dbReference type="GO" id="GO:0007059">
    <property type="term" value="P:chromosome segregation"/>
    <property type="evidence" value="ECO:0007669"/>
    <property type="project" value="UniProtKB-KW"/>
</dbReference>
<organism evidence="20 21">
    <name type="scientific">Piptocephalis cylindrospora</name>
    <dbReference type="NCBI Taxonomy" id="1907219"/>
    <lineage>
        <taxon>Eukaryota</taxon>
        <taxon>Fungi</taxon>
        <taxon>Fungi incertae sedis</taxon>
        <taxon>Zoopagomycota</taxon>
        <taxon>Zoopagomycotina</taxon>
        <taxon>Zoopagomycetes</taxon>
        <taxon>Zoopagales</taxon>
        <taxon>Piptocephalidaceae</taxon>
        <taxon>Piptocephalis</taxon>
    </lineage>
</organism>
<comment type="similarity">
    <text evidence="4">Belongs to the DASH complex DUO1 family.</text>
</comment>
<feature type="compositionally biased region" description="Acidic residues" evidence="19">
    <location>
        <begin position="1"/>
        <end position="14"/>
    </location>
</feature>
<dbReference type="InterPro" id="IPR013960">
    <property type="entry name" value="DASH_Duo1"/>
</dbReference>
<keyword evidence="14" id="KW-0539">Nucleus</keyword>
<dbReference type="OrthoDB" id="5599235at2759"/>
<evidence type="ECO:0000256" key="1">
    <source>
        <dbReference type="ARBA" id="ARBA00004123"/>
    </source>
</evidence>
<dbReference type="GO" id="GO:0000278">
    <property type="term" value="P:mitotic cell cycle"/>
    <property type="evidence" value="ECO:0007669"/>
    <property type="project" value="InterPro"/>
</dbReference>
<keyword evidence="6" id="KW-0963">Cytoplasm</keyword>
<comment type="subcellular location">
    <subcellularLocation>
        <location evidence="3">Chromosome</location>
        <location evidence="3">Centromere</location>
        <location evidence="3">Kinetochore</location>
    </subcellularLocation>
    <subcellularLocation>
        <location evidence="2">Cytoplasm</location>
        <location evidence="2">Cytoskeleton</location>
        <location evidence="2">Spindle</location>
    </subcellularLocation>
    <subcellularLocation>
        <location evidence="1">Nucleus</location>
    </subcellularLocation>
</comment>
<dbReference type="Pfam" id="PF08651">
    <property type="entry name" value="DASH_Duo1"/>
    <property type="match status" value="1"/>
</dbReference>
<sequence>MTFEPENDLMEQDPNEAKDRSMRGGEDPTTTETINEEREEKDLENELEDIRQLDAAIVGMTENVLVCKEHLEKVSNTAKQTDVLLERWSALFSQMQHTQALLLDDRWQGAKQDEVDEAREQAEVAAATRVREAVMAKEAGRIKEAGKIKEAGRVKEAGRTGEALASRSAVVQGKRKRPDVPSPPTMEKPKDPSSKTGGTSKIPAIRSLRPPSIQVRQTMGLNARKKR</sequence>
<dbReference type="PANTHER" id="PTHR28216">
    <property type="entry name" value="DASH COMPLEX SUBUNIT DUO1"/>
    <property type="match status" value="1"/>
</dbReference>
<keyword evidence="15" id="KW-0131">Cell cycle</keyword>
<evidence type="ECO:0000256" key="17">
    <source>
        <dbReference type="ARBA" id="ARBA00044152"/>
    </source>
</evidence>
<keyword evidence="11" id="KW-0995">Kinetochore</keyword>
<keyword evidence="13" id="KW-0206">Cytoskeleton</keyword>
<keyword evidence="9" id="KW-0498">Mitosis</keyword>
<keyword evidence="12" id="KW-0175">Coiled coil</keyword>
<dbReference type="GO" id="GO:0042729">
    <property type="term" value="C:DASH complex"/>
    <property type="evidence" value="ECO:0007669"/>
    <property type="project" value="InterPro"/>
</dbReference>
<keyword evidence="21" id="KW-1185">Reference proteome</keyword>
<evidence type="ECO:0000256" key="6">
    <source>
        <dbReference type="ARBA" id="ARBA00022490"/>
    </source>
</evidence>
<evidence type="ECO:0000256" key="16">
    <source>
        <dbReference type="ARBA" id="ARBA00023328"/>
    </source>
</evidence>
<dbReference type="GO" id="GO:0005874">
    <property type="term" value="C:microtubule"/>
    <property type="evidence" value="ECO:0007669"/>
    <property type="project" value="UniProtKB-KW"/>
</dbReference>
<keyword evidence="5" id="KW-0158">Chromosome</keyword>
<evidence type="ECO:0000256" key="5">
    <source>
        <dbReference type="ARBA" id="ARBA00022454"/>
    </source>
</evidence>
<evidence type="ECO:0000256" key="10">
    <source>
        <dbReference type="ARBA" id="ARBA00022829"/>
    </source>
</evidence>
<gene>
    <name evidence="20" type="ORF">BJ684DRAFT_19043</name>
</gene>
<dbReference type="AlphaFoldDB" id="A0A4P9Y673"/>
<accession>A0A4P9Y673</accession>
<reference evidence="21" key="1">
    <citation type="journal article" date="2018" name="Nat. Microbiol.">
        <title>Leveraging single-cell genomics to expand the fungal tree of life.</title>
        <authorList>
            <person name="Ahrendt S.R."/>
            <person name="Quandt C.A."/>
            <person name="Ciobanu D."/>
            <person name="Clum A."/>
            <person name="Salamov A."/>
            <person name="Andreopoulos B."/>
            <person name="Cheng J.F."/>
            <person name="Woyke T."/>
            <person name="Pelin A."/>
            <person name="Henrissat B."/>
            <person name="Reynolds N.K."/>
            <person name="Benny G.L."/>
            <person name="Smith M.E."/>
            <person name="James T.Y."/>
            <person name="Grigoriev I.V."/>
        </authorList>
    </citation>
    <scope>NUCLEOTIDE SEQUENCE [LARGE SCALE GENOMIC DNA]</scope>
</reference>
<keyword evidence="8" id="KW-0493">Microtubule</keyword>
<dbReference type="GO" id="GO:0072686">
    <property type="term" value="C:mitotic spindle"/>
    <property type="evidence" value="ECO:0007669"/>
    <property type="project" value="InterPro"/>
</dbReference>
<protein>
    <recommendedName>
        <fullName evidence="17">DASH complex subunit DUO1</fullName>
    </recommendedName>
    <alternativeName>
        <fullName evidence="18">Outer kinetochore protein DUO1</fullName>
    </alternativeName>
</protein>
<evidence type="ECO:0000256" key="8">
    <source>
        <dbReference type="ARBA" id="ARBA00022701"/>
    </source>
</evidence>
<keyword evidence="16" id="KW-0137">Centromere</keyword>
<evidence type="ECO:0000256" key="13">
    <source>
        <dbReference type="ARBA" id="ARBA00023212"/>
    </source>
</evidence>
<dbReference type="GO" id="GO:0051301">
    <property type="term" value="P:cell division"/>
    <property type="evidence" value="ECO:0007669"/>
    <property type="project" value="UniProtKB-KW"/>
</dbReference>
<dbReference type="Proteomes" id="UP000267251">
    <property type="component" value="Unassembled WGS sequence"/>
</dbReference>
<evidence type="ECO:0000256" key="11">
    <source>
        <dbReference type="ARBA" id="ARBA00022838"/>
    </source>
</evidence>
<feature type="region of interest" description="Disordered" evidence="19">
    <location>
        <begin position="1"/>
        <end position="45"/>
    </location>
</feature>
<evidence type="ECO:0000256" key="14">
    <source>
        <dbReference type="ARBA" id="ARBA00023242"/>
    </source>
</evidence>
<feature type="compositionally biased region" description="Basic and acidic residues" evidence="19">
    <location>
        <begin position="15"/>
        <end position="26"/>
    </location>
</feature>
<evidence type="ECO:0000256" key="18">
    <source>
        <dbReference type="ARBA" id="ARBA00044358"/>
    </source>
</evidence>
<evidence type="ECO:0000256" key="9">
    <source>
        <dbReference type="ARBA" id="ARBA00022776"/>
    </source>
</evidence>
<dbReference type="PANTHER" id="PTHR28216:SF1">
    <property type="entry name" value="DASH COMPLEX SUBUNIT DUO1"/>
    <property type="match status" value="1"/>
</dbReference>